<feature type="domain" description="AB hydrolase-1" evidence="1">
    <location>
        <begin position="7"/>
        <end position="252"/>
    </location>
</feature>
<reference evidence="2 3" key="1">
    <citation type="submission" date="2016-10" db="EMBL/GenBank/DDBJ databases">
        <authorList>
            <person name="de Groot N.N."/>
        </authorList>
    </citation>
    <scope>NUCLEOTIDE SEQUENCE [LARGE SCALE GENOMIC DNA]</scope>
    <source>
        <strain evidence="2 3">CGMCC 4.2022</strain>
    </source>
</reference>
<evidence type="ECO:0000313" key="3">
    <source>
        <dbReference type="Proteomes" id="UP000199341"/>
    </source>
</evidence>
<dbReference type="Proteomes" id="UP000199341">
    <property type="component" value="Unassembled WGS sequence"/>
</dbReference>
<dbReference type="GO" id="GO:0016787">
    <property type="term" value="F:hydrolase activity"/>
    <property type="evidence" value="ECO:0007669"/>
    <property type="project" value="UniProtKB-KW"/>
</dbReference>
<sequence>MSLPTPVVMIHGLWIHSDSWQNWMEVYRQAGYQPLAPGWPGDGGTVAATRENADAVANHGIEEITEGYRRVITSLDSAPVVIGHSFGGLIAQKLLAEGQARAAIAIDPGQIKGVKPVPLAQIRSGLPVLAHPSNKKKAVSLTRDQFHYGFGNAIPEAESDELFERWAIPGPGRPLFEASTANFSKASPAAVDTKNGDRGPLLIVGGGKDHTVPEVVAEAAYKLYADAEATTDYKSFPDRGHSLVFDHGWKEICQFTLAWLESQGI</sequence>
<evidence type="ECO:0000259" key="1">
    <source>
        <dbReference type="Pfam" id="PF12697"/>
    </source>
</evidence>
<dbReference type="EMBL" id="FNIE01000001">
    <property type="protein sequence ID" value="SDM75539.1"/>
    <property type="molecule type" value="Genomic_DNA"/>
</dbReference>
<dbReference type="InterPro" id="IPR029058">
    <property type="entry name" value="AB_hydrolase_fold"/>
</dbReference>
<evidence type="ECO:0000313" key="2">
    <source>
        <dbReference type="EMBL" id="SDM75539.1"/>
    </source>
</evidence>
<dbReference type="AlphaFoldDB" id="A0A1G9VTH7"/>
<dbReference type="InterPro" id="IPR050228">
    <property type="entry name" value="Carboxylesterase_BioH"/>
</dbReference>
<accession>A0A1G9VTH7</accession>
<dbReference type="STRING" id="310781.SAMN05216259_101400"/>
<dbReference type="OrthoDB" id="3810256at2"/>
<dbReference type="Gene3D" id="3.40.50.1820">
    <property type="entry name" value="alpha/beta hydrolase"/>
    <property type="match status" value="1"/>
</dbReference>
<protein>
    <submittedName>
        <fullName evidence="2">Lysophospholipase, alpha-beta hydrolase superfamily</fullName>
    </submittedName>
</protein>
<dbReference type="SUPFAM" id="SSF53474">
    <property type="entry name" value="alpha/beta-Hydrolases"/>
    <property type="match status" value="1"/>
</dbReference>
<organism evidence="2 3">
    <name type="scientific">Actinacidiphila guanduensis</name>
    <dbReference type="NCBI Taxonomy" id="310781"/>
    <lineage>
        <taxon>Bacteria</taxon>
        <taxon>Bacillati</taxon>
        <taxon>Actinomycetota</taxon>
        <taxon>Actinomycetes</taxon>
        <taxon>Kitasatosporales</taxon>
        <taxon>Streptomycetaceae</taxon>
        <taxon>Actinacidiphila</taxon>
    </lineage>
</organism>
<dbReference type="Pfam" id="PF12697">
    <property type="entry name" value="Abhydrolase_6"/>
    <property type="match status" value="1"/>
</dbReference>
<dbReference type="InterPro" id="IPR000073">
    <property type="entry name" value="AB_hydrolase_1"/>
</dbReference>
<name>A0A1G9VTH7_9ACTN</name>
<gene>
    <name evidence="2" type="ORF">SAMN05216259_101400</name>
</gene>
<keyword evidence="2" id="KW-0378">Hydrolase</keyword>
<dbReference type="PANTHER" id="PTHR43194:SF5">
    <property type="entry name" value="PIMELOYL-[ACYL-CARRIER PROTEIN] METHYL ESTER ESTERASE"/>
    <property type="match status" value="1"/>
</dbReference>
<dbReference type="PANTHER" id="PTHR43194">
    <property type="entry name" value="HYDROLASE ALPHA/BETA FOLD FAMILY"/>
    <property type="match status" value="1"/>
</dbReference>
<proteinExistence type="predicted"/>
<keyword evidence="3" id="KW-1185">Reference proteome</keyword>